<feature type="compositionally biased region" description="Basic and acidic residues" evidence="1">
    <location>
        <begin position="115"/>
        <end position="131"/>
    </location>
</feature>
<evidence type="ECO:0000313" key="2">
    <source>
        <dbReference type="EMBL" id="CAB0020942.1"/>
    </source>
</evidence>
<dbReference type="Pfam" id="PF05511">
    <property type="entry name" value="ATP-synt_F6"/>
    <property type="match status" value="1"/>
</dbReference>
<dbReference type="OrthoDB" id="8902296at2759"/>
<feature type="compositionally biased region" description="Polar residues" evidence="1">
    <location>
        <begin position="1"/>
        <end position="20"/>
    </location>
</feature>
<keyword evidence="3" id="KW-1185">Reference proteome</keyword>
<gene>
    <name evidence="2" type="ORF">NTEN_LOCUS24467</name>
</gene>
<evidence type="ECO:0000256" key="1">
    <source>
        <dbReference type="SAM" id="MobiDB-lite"/>
    </source>
</evidence>
<dbReference type="InterPro" id="IPR036204">
    <property type="entry name" value="ATP_synth_f6_sf_mt"/>
</dbReference>
<dbReference type="SUPFAM" id="SSF111357">
    <property type="entry name" value="Mitochondrial ATP synthase coupling factor 6"/>
    <property type="match status" value="1"/>
</dbReference>
<organism evidence="2 3">
    <name type="scientific">Nesidiocoris tenuis</name>
    <dbReference type="NCBI Taxonomy" id="355587"/>
    <lineage>
        <taxon>Eukaryota</taxon>
        <taxon>Metazoa</taxon>
        <taxon>Ecdysozoa</taxon>
        <taxon>Arthropoda</taxon>
        <taxon>Hexapoda</taxon>
        <taxon>Insecta</taxon>
        <taxon>Pterygota</taxon>
        <taxon>Neoptera</taxon>
        <taxon>Paraneoptera</taxon>
        <taxon>Hemiptera</taxon>
        <taxon>Heteroptera</taxon>
        <taxon>Panheteroptera</taxon>
        <taxon>Cimicomorpha</taxon>
        <taxon>Miridae</taxon>
        <taxon>Dicyphina</taxon>
        <taxon>Nesidiocoris</taxon>
    </lineage>
</organism>
<feature type="compositionally biased region" description="Basic and acidic residues" evidence="1">
    <location>
        <begin position="21"/>
        <end position="32"/>
    </location>
</feature>
<dbReference type="GO" id="GO:0015078">
    <property type="term" value="F:proton transmembrane transporter activity"/>
    <property type="evidence" value="ECO:0007669"/>
    <property type="project" value="InterPro"/>
</dbReference>
<proteinExistence type="predicted"/>
<name>A0A6H5HWG3_9HEMI</name>
<protein>
    <submittedName>
        <fullName evidence="2">Uncharacterized protein</fullName>
    </submittedName>
</protein>
<dbReference type="InterPro" id="IPR008387">
    <property type="entry name" value="ATP_synth_f6_mt"/>
</dbReference>
<dbReference type="AlphaFoldDB" id="A0A6H5HWG3"/>
<reference evidence="2 3" key="1">
    <citation type="submission" date="2020-02" db="EMBL/GenBank/DDBJ databases">
        <authorList>
            <person name="Ferguson B K."/>
        </authorList>
    </citation>
    <scope>NUCLEOTIDE SEQUENCE [LARGE SCALE GENOMIC DNA]</scope>
</reference>
<accession>A0A6H5HWG3</accession>
<sequence length="188" mass="21862">MSTQIAGNISLKNGKSFSGKSRQDPPRARRFDSTSQPKDFIQELFLEKIREYAKLKKENGDKIFDPVPELEAERQKAYEVLAKSFFKTSEPPNPTTFPNLEFKEQQLESVDLEELPNKTDAKKTSHSEDARSAAQRRQVCSDRSQSCGDHQIRPALRCCYVREFFLPRVVSRFRTSFQRYPNRSKHVR</sequence>
<evidence type="ECO:0000313" key="3">
    <source>
        <dbReference type="Proteomes" id="UP000479000"/>
    </source>
</evidence>
<dbReference type="Gene3D" id="1.10.246.110">
    <property type="entry name" value="Mitochondrial ATP synthase-coupling factor 6"/>
    <property type="match status" value="1"/>
</dbReference>
<dbReference type="Proteomes" id="UP000479000">
    <property type="component" value="Unassembled WGS sequence"/>
</dbReference>
<dbReference type="EMBL" id="CADCXU010036100">
    <property type="protein sequence ID" value="CAB0020942.1"/>
    <property type="molecule type" value="Genomic_DNA"/>
</dbReference>
<dbReference type="GO" id="GO:0045259">
    <property type="term" value="C:proton-transporting ATP synthase complex"/>
    <property type="evidence" value="ECO:0007669"/>
    <property type="project" value="InterPro"/>
</dbReference>
<feature type="region of interest" description="Disordered" evidence="1">
    <location>
        <begin position="108"/>
        <end position="138"/>
    </location>
</feature>
<dbReference type="GO" id="GO:0015986">
    <property type="term" value="P:proton motive force-driven ATP synthesis"/>
    <property type="evidence" value="ECO:0007669"/>
    <property type="project" value="InterPro"/>
</dbReference>
<feature type="region of interest" description="Disordered" evidence="1">
    <location>
        <begin position="1"/>
        <end position="36"/>
    </location>
</feature>